<gene>
    <name evidence="3" type="ordered locus">Mfla_1435</name>
</gene>
<keyword evidence="4" id="KW-1185">Reference proteome</keyword>
<dbReference type="HOGENOM" id="CLU_2554355_0_0_4"/>
<dbReference type="OrthoDB" id="8538725at2"/>
<organism evidence="3 4">
    <name type="scientific">Methylobacillus flagellatus (strain ATCC 51484 / DSM 6875 / VKM B-1610 / KT)</name>
    <dbReference type="NCBI Taxonomy" id="265072"/>
    <lineage>
        <taxon>Bacteria</taxon>
        <taxon>Pseudomonadati</taxon>
        <taxon>Pseudomonadota</taxon>
        <taxon>Betaproteobacteria</taxon>
        <taxon>Nitrosomonadales</taxon>
        <taxon>Methylophilaceae</taxon>
        <taxon>Methylobacillus</taxon>
    </lineage>
</organism>
<proteinExistence type="predicted"/>
<evidence type="ECO:0000313" key="3">
    <source>
        <dbReference type="EMBL" id="ABE49703.1"/>
    </source>
</evidence>
<accession>Q1H1D4</accession>
<protein>
    <submittedName>
        <fullName evidence="3">Uncharacterized protein</fullName>
    </submittedName>
</protein>
<reference evidence="3 4" key="1">
    <citation type="submission" date="2006-03" db="EMBL/GenBank/DDBJ databases">
        <title>Complete sequence of Methylobacillus flagellatus KT.</title>
        <authorList>
            <consortium name="US DOE Joint Genome Institute"/>
            <person name="Copeland A."/>
            <person name="Lucas S."/>
            <person name="Lapidus A."/>
            <person name="Barry K."/>
            <person name="Detter J.C."/>
            <person name="Glavina del Rio T."/>
            <person name="Hammon N."/>
            <person name="Israni S."/>
            <person name="Dalin E."/>
            <person name="Tice H."/>
            <person name="Pitluck S."/>
            <person name="Brettin T."/>
            <person name="Bruce D."/>
            <person name="Han C."/>
            <person name="Tapia R."/>
            <person name="Saunders E."/>
            <person name="Gilna P."/>
            <person name="Schmutz J."/>
            <person name="Larimer F."/>
            <person name="Land M."/>
            <person name="Kyrpides N."/>
            <person name="Anderson I."/>
            <person name="Richardson P."/>
        </authorList>
    </citation>
    <scope>NUCLEOTIDE SEQUENCE [LARGE SCALE GENOMIC DNA]</scope>
    <source>
        <strain evidence="4">KT / ATCC 51484 / DSM 6875</strain>
    </source>
</reference>
<sequence>MLANSFAIILLSLIVGIPPLVFLFLAIAHGHFDNIGNTADSIFEAEELRYSRPWETRQQAEERMRQHGGLLRNPQQEWERWL</sequence>
<evidence type="ECO:0000256" key="2">
    <source>
        <dbReference type="SAM" id="Phobius"/>
    </source>
</evidence>
<dbReference type="STRING" id="265072.Mfla_1435"/>
<keyword evidence="2" id="KW-0812">Transmembrane</keyword>
<dbReference type="AlphaFoldDB" id="Q1H1D4"/>
<feature type="transmembrane region" description="Helical" evidence="2">
    <location>
        <begin position="6"/>
        <end position="28"/>
    </location>
</feature>
<evidence type="ECO:0000256" key="1">
    <source>
        <dbReference type="SAM" id="MobiDB-lite"/>
    </source>
</evidence>
<name>Q1H1D4_METFK</name>
<dbReference type="Proteomes" id="UP000002440">
    <property type="component" value="Chromosome"/>
</dbReference>
<keyword evidence="2" id="KW-0472">Membrane</keyword>
<feature type="region of interest" description="Disordered" evidence="1">
    <location>
        <begin position="63"/>
        <end position="82"/>
    </location>
</feature>
<dbReference type="KEGG" id="mfa:Mfla_1435"/>
<dbReference type="EMBL" id="CP000284">
    <property type="protein sequence ID" value="ABE49703.1"/>
    <property type="molecule type" value="Genomic_DNA"/>
</dbReference>
<keyword evidence="2" id="KW-1133">Transmembrane helix</keyword>
<dbReference type="eggNOG" id="COG3197">
    <property type="taxonomic scope" value="Bacteria"/>
</dbReference>
<evidence type="ECO:0000313" key="4">
    <source>
        <dbReference type="Proteomes" id="UP000002440"/>
    </source>
</evidence>
<dbReference type="RefSeq" id="WP_011479657.1">
    <property type="nucleotide sequence ID" value="NC_007947.1"/>
</dbReference>